<dbReference type="AlphaFoldDB" id="A0A2R6A8X3"/>
<feature type="domain" description="ABC transporter" evidence="5">
    <location>
        <begin position="1"/>
        <end position="204"/>
    </location>
</feature>
<evidence type="ECO:0000256" key="4">
    <source>
        <dbReference type="ARBA" id="ARBA00022840"/>
    </source>
</evidence>
<dbReference type="InterPro" id="IPR027417">
    <property type="entry name" value="P-loop_NTPase"/>
</dbReference>
<dbReference type="GO" id="GO:0016887">
    <property type="term" value="F:ATP hydrolysis activity"/>
    <property type="evidence" value="ECO:0007669"/>
    <property type="project" value="InterPro"/>
</dbReference>
<keyword evidence="2" id="KW-0813">Transport</keyword>
<comment type="caution">
    <text evidence="6">The sequence shown here is derived from an EMBL/GenBank/DDBJ whole genome shotgun (WGS) entry which is preliminary data.</text>
</comment>
<reference evidence="6 7" key="1">
    <citation type="submission" date="2017-04" db="EMBL/GenBank/DDBJ databases">
        <title>Novel microbial lineages endemic to geothermal iron-oxide mats fill important gaps in the evolutionary history of Archaea.</title>
        <authorList>
            <person name="Jay Z.J."/>
            <person name="Beam J.P."/>
            <person name="Dlakic M."/>
            <person name="Rusch D.B."/>
            <person name="Kozubal M.A."/>
            <person name="Inskeep W.P."/>
        </authorList>
    </citation>
    <scope>NUCLEOTIDE SEQUENCE [LARGE SCALE GENOMIC DNA]</scope>
    <source>
        <strain evidence="6">OSP_D</strain>
    </source>
</reference>
<dbReference type="InterPro" id="IPR050153">
    <property type="entry name" value="Metal_Ion_Import_ABC"/>
</dbReference>
<proteinExistence type="inferred from homology"/>
<evidence type="ECO:0000313" key="6">
    <source>
        <dbReference type="EMBL" id="PSN82856.1"/>
    </source>
</evidence>
<dbReference type="PROSITE" id="PS50893">
    <property type="entry name" value="ABC_TRANSPORTER_2"/>
    <property type="match status" value="1"/>
</dbReference>
<dbReference type="EMBL" id="NEXC01000048">
    <property type="protein sequence ID" value="PSN82856.1"/>
    <property type="molecule type" value="Genomic_DNA"/>
</dbReference>
<dbReference type="GO" id="GO:0005524">
    <property type="term" value="F:ATP binding"/>
    <property type="evidence" value="ECO:0007669"/>
    <property type="project" value="UniProtKB-KW"/>
</dbReference>
<evidence type="ECO:0000313" key="7">
    <source>
        <dbReference type="Proteomes" id="UP000240880"/>
    </source>
</evidence>
<evidence type="ECO:0000259" key="5">
    <source>
        <dbReference type="PROSITE" id="PS50893"/>
    </source>
</evidence>
<dbReference type="Proteomes" id="UP000240880">
    <property type="component" value="Unassembled WGS sequence"/>
</dbReference>
<dbReference type="PANTHER" id="PTHR42734:SF6">
    <property type="entry name" value="MOLYBDATE IMPORT ATP-BINDING PROTEIN MOLC"/>
    <property type="match status" value="1"/>
</dbReference>
<evidence type="ECO:0000256" key="3">
    <source>
        <dbReference type="ARBA" id="ARBA00022741"/>
    </source>
</evidence>
<organism evidence="6 7">
    <name type="scientific">Candidatus Marsarchaeota G1 archaeon OSP_D</name>
    <dbReference type="NCBI Taxonomy" id="1978155"/>
    <lineage>
        <taxon>Archaea</taxon>
        <taxon>Candidatus Marsarchaeota</taxon>
        <taxon>Candidatus Marsarchaeota group 1</taxon>
    </lineage>
</organism>
<dbReference type="SUPFAM" id="SSF52540">
    <property type="entry name" value="P-loop containing nucleoside triphosphate hydrolases"/>
    <property type="match status" value="1"/>
</dbReference>
<protein>
    <submittedName>
        <fullName evidence="6">Iron ABC transporter ATP-binding protein</fullName>
    </submittedName>
</protein>
<sequence>MLIKALSVKLNGKLILKEVRLELVKGLNVILGPNGSGKTTLLRSIIGMLKPEEGEIQVEGERSYAPAEFFGADMSVLDVLLSGGAKKHYQEYLEILGLSEFLNRNFSTLSTGEKRLILIAKALAEGDVVLMDEPTSGLDLKNQAKLKRVLLGLKSKTIVVCTHDINLALLADRVALLKNGRIIAQGEPKEVLTEALLSELYDVQVKKVWLDGHSFFFV</sequence>
<dbReference type="InterPro" id="IPR003439">
    <property type="entry name" value="ABC_transporter-like_ATP-bd"/>
</dbReference>
<dbReference type="Gene3D" id="3.40.50.300">
    <property type="entry name" value="P-loop containing nucleotide triphosphate hydrolases"/>
    <property type="match status" value="1"/>
</dbReference>
<keyword evidence="3" id="KW-0547">Nucleotide-binding</keyword>
<comment type="similarity">
    <text evidence="1">Belongs to the ABC transporter superfamily.</text>
</comment>
<dbReference type="CDD" id="cd03214">
    <property type="entry name" value="ABC_Iron-Siderophores_B12_Hemin"/>
    <property type="match status" value="1"/>
</dbReference>
<accession>A0A2R6A8X3</accession>
<name>A0A2R6A8X3_9ARCH</name>
<evidence type="ECO:0000256" key="1">
    <source>
        <dbReference type="ARBA" id="ARBA00005417"/>
    </source>
</evidence>
<keyword evidence="4 6" id="KW-0067">ATP-binding</keyword>
<evidence type="ECO:0000256" key="2">
    <source>
        <dbReference type="ARBA" id="ARBA00022448"/>
    </source>
</evidence>
<dbReference type="PANTHER" id="PTHR42734">
    <property type="entry name" value="METAL TRANSPORT SYSTEM ATP-BINDING PROTEIN TM_0124-RELATED"/>
    <property type="match status" value="1"/>
</dbReference>
<dbReference type="Pfam" id="PF00005">
    <property type="entry name" value="ABC_tran"/>
    <property type="match status" value="1"/>
</dbReference>
<dbReference type="InterPro" id="IPR003593">
    <property type="entry name" value="AAA+_ATPase"/>
</dbReference>
<gene>
    <name evidence="6" type="ORF">B9Q01_06755</name>
</gene>
<dbReference type="SMART" id="SM00382">
    <property type="entry name" value="AAA"/>
    <property type="match status" value="1"/>
</dbReference>